<reference evidence="3" key="1">
    <citation type="journal article" date="2023" name="Proc. Natl. Acad. Sci. U.S.A.">
        <title>Genomic and structural basis for evolution of tropane alkaloid biosynthesis.</title>
        <authorList>
            <person name="Wanga Y.-J."/>
            <person name="Taina T."/>
            <person name="Yua J.-Y."/>
            <person name="Lia J."/>
            <person name="Xua B."/>
            <person name="Chenc J."/>
            <person name="D'Auriad J.C."/>
            <person name="Huanga J.-P."/>
            <person name="Huanga S.-X."/>
        </authorList>
    </citation>
    <scope>NUCLEOTIDE SEQUENCE [LARGE SCALE GENOMIC DNA]</scope>
    <source>
        <strain evidence="3">cv. KIB-2019</strain>
    </source>
</reference>
<sequence length="103" mass="11414">MSHSPSPRNSSHGLSNLHLRDNISEPDSQSWTPALSQTRAPTPASASAPAPTPGQDLQSVDIDHETTKAILDVVQRLYGNYFYPSWNVIPYETQLTMFNEFKG</sequence>
<keyword evidence="3" id="KW-1185">Reference proteome</keyword>
<feature type="compositionally biased region" description="Low complexity" evidence="1">
    <location>
        <begin position="40"/>
        <end position="49"/>
    </location>
</feature>
<dbReference type="Proteomes" id="UP001152561">
    <property type="component" value="Unassembled WGS sequence"/>
</dbReference>
<proteinExistence type="predicted"/>
<comment type="caution">
    <text evidence="2">The sequence shown here is derived from an EMBL/GenBank/DDBJ whole genome shotgun (WGS) entry which is preliminary data.</text>
</comment>
<organism evidence="2 3">
    <name type="scientific">Anisodus acutangulus</name>
    <dbReference type="NCBI Taxonomy" id="402998"/>
    <lineage>
        <taxon>Eukaryota</taxon>
        <taxon>Viridiplantae</taxon>
        <taxon>Streptophyta</taxon>
        <taxon>Embryophyta</taxon>
        <taxon>Tracheophyta</taxon>
        <taxon>Spermatophyta</taxon>
        <taxon>Magnoliopsida</taxon>
        <taxon>eudicotyledons</taxon>
        <taxon>Gunneridae</taxon>
        <taxon>Pentapetalae</taxon>
        <taxon>asterids</taxon>
        <taxon>lamiids</taxon>
        <taxon>Solanales</taxon>
        <taxon>Solanaceae</taxon>
        <taxon>Solanoideae</taxon>
        <taxon>Hyoscyameae</taxon>
        <taxon>Anisodus</taxon>
    </lineage>
</organism>
<feature type="compositionally biased region" description="Polar residues" evidence="1">
    <location>
        <begin position="25"/>
        <end position="39"/>
    </location>
</feature>
<name>A0A9Q1RD78_9SOLA</name>
<feature type="region of interest" description="Disordered" evidence="1">
    <location>
        <begin position="1"/>
        <end position="61"/>
    </location>
</feature>
<evidence type="ECO:0000313" key="2">
    <source>
        <dbReference type="EMBL" id="KAJ8550751.1"/>
    </source>
</evidence>
<evidence type="ECO:0000313" key="3">
    <source>
        <dbReference type="Proteomes" id="UP001152561"/>
    </source>
</evidence>
<accession>A0A9Q1RD78</accession>
<evidence type="ECO:0000256" key="1">
    <source>
        <dbReference type="SAM" id="MobiDB-lite"/>
    </source>
</evidence>
<gene>
    <name evidence="2" type="ORF">K7X08_000121</name>
</gene>
<dbReference type="OrthoDB" id="1326990at2759"/>
<dbReference type="AlphaFoldDB" id="A0A9Q1RD78"/>
<feature type="compositionally biased region" description="Polar residues" evidence="1">
    <location>
        <begin position="1"/>
        <end position="14"/>
    </location>
</feature>
<dbReference type="EMBL" id="JAJAGQ010000010">
    <property type="protein sequence ID" value="KAJ8550751.1"/>
    <property type="molecule type" value="Genomic_DNA"/>
</dbReference>
<protein>
    <submittedName>
        <fullName evidence="2">Uncharacterized protein</fullName>
    </submittedName>
</protein>